<dbReference type="PROSITE" id="PS51375">
    <property type="entry name" value="PPR"/>
    <property type="match status" value="3"/>
</dbReference>
<protein>
    <recommendedName>
        <fullName evidence="6">Pentacotripeptide-repeat region of PRORP domain-containing protein</fullName>
    </recommendedName>
</protein>
<dbReference type="PANTHER" id="PTHR47926:SF401">
    <property type="entry name" value="PENTATRICOPEPTIDE REPEAT-CONTAINING PROTEIN"/>
    <property type="match status" value="1"/>
</dbReference>
<dbReference type="InterPro" id="IPR046960">
    <property type="entry name" value="PPR_At4g14850-like_plant"/>
</dbReference>
<feature type="repeat" description="PPR" evidence="3">
    <location>
        <begin position="304"/>
        <end position="338"/>
    </location>
</feature>
<dbReference type="AlphaFoldDB" id="A0A2G5E2S2"/>
<dbReference type="Pfam" id="PF20431">
    <property type="entry name" value="E_motif"/>
    <property type="match status" value="1"/>
</dbReference>
<dbReference type="FunFam" id="1.25.40.10:FF:000031">
    <property type="entry name" value="Pentatricopeptide repeat-containing protein mitochondrial"/>
    <property type="match status" value="1"/>
</dbReference>
<reference evidence="4 5" key="1">
    <citation type="submission" date="2017-09" db="EMBL/GenBank/DDBJ databases">
        <title>WGS assembly of Aquilegia coerulea Goldsmith.</title>
        <authorList>
            <person name="Hodges S."/>
            <person name="Kramer E."/>
            <person name="Nordborg M."/>
            <person name="Tomkins J."/>
            <person name="Borevitz J."/>
            <person name="Derieg N."/>
            <person name="Yan J."/>
            <person name="Mihaltcheva S."/>
            <person name="Hayes R.D."/>
            <person name="Rokhsar D."/>
        </authorList>
    </citation>
    <scope>NUCLEOTIDE SEQUENCE [LARGE SCALE GENOMIC DNA]</scope>
    <source>
        <strain evidence="5">cv. Goldsmith</strain>
    </source>
</reference>
<proteinExistence type="inferred from homology"/>
<dbReference type="Proteomes" id="UP000230069">
    <property type="component" value="Unassembled WGS sequence"/>
</dbReference>
<gene>
    <name evidence="4" type="ORF">AQUCO_01300519v1</name>
</gene>
<sequence>MKGFLNRLIHECKNIREIKQIHTQILTCSNISKHDHFFLITRLLFFCCFSDSGSLSYATHVFRRIEKPNLFVYNAMIRSHVCNSSYRSLELYKQMIEEGVRPNHFTFPFLVKECSQRVDMKLGGSVHAHVVEIGFDRDPFVQNSLINMYASCGDLKCARQVFDEMFEPNVVSWNSLLIGCLRLGELDLALDIFMKMEERNVRTWNSIITGFVQGGRAKEALDFFYEMLKSGDDKVRPDKITIASVISACATLGALDQGKWVHSYLKRNGLECDMVIKTALVDMYGKCGCVERAVEVFKELDNKDVFAWTAMISVFALHGLDEEAFDLFGKMKEQGTKPNHVTFVGLLSACAHSGHVEKGRWFFNMMQHVYSIKPQVHHYACMVDILGRAGLFEEAEGLIASMPMEPDVYVWGALLGSCRMHGNVELGERVAQHLIEMEPLNHAFYVILSDIYAKAKRFDDLKRIRASMEDRGIKKAVPGCSMIEVDGVVHEFSVGRSLEDEMEIEWILTGINGEIKIGGDAPTSYQEFIDTVT</sequence>
<evidence type="ECO:0000256" key="3">
    <source>
        <dbReference type="PROSITE-ProRule" id="PRU00708"/>
    </source>
</evidence>
<dbReference type="InterPro" id="IPR046848">
    <property type="entry name" value="E_motif"/>
</dbReference>
<dbReference type="Gene3D" id="1.25.40.10">
    <property type="entry name" value="Tetratricopeptide repeat domain"/>
    <property type="match status" value="3"/>
</dbReference>
<evidence type="ECO:0000313" key="5">
    <source>
        <dbReference type="Proteomes" id="UP000230069"/>
    </source>
</evidence>
<dbReference type="GO" id="GO:0003723">
    <property type="term" value="F:RNA binding"/>
    <property type="evidence" value="ECO:0007669"/>
    <property type="project" value="InterPro"/>
</dbReference>
<dbReference type="FunFam" id="1.25.40.10:FF:000470">
    <property type="entry name" value="Pentatricopeptide repeat-containing protein At5g66520"/>
    <property type="match status" value="1"/>
</dbReference>
<dbReference type="Pfam" id="PF13041">
    <property type="entry name" value="PPR_2"/>
    <property type="match status" value="2"/>
</dbReference>
<dbReference type="FunFam" id="1.25.40.10:FF:000280">
    <property type="entry name" value="Pentatricopeptide repeat-containing protein"/>
    <property type="match status" value="1"/>
</dbReference>
<evidence type="ECO:0000313" key="4">
    <source>
        <dbReference type="EMBL" id="PIA49827.1"/>
    </source>
</evidence>
<comment type="similarity">
    <text evidence="2">Belongs to the PPR family. PCMP-E subfamily.</text>
</comment>
<dbReference type="InterPro" id="IPR002885">
    <property type="entry name" value="PPR_rpt"/>
</dbReference>
<keyword evidence="1" id="KW-0677">Repeat</keyword>
<dbReference type="EMBL" id="KZ305030">
    <property type="protein sequence ID" value="PIA49827.1"/>
    <property type="molecule type" value="Genomic_DNA"/>
</dbReference>
<dbReference type="STRING" id="218851.A0A2G5E2S2"/>
<keyword evidence="5" id="KW-1185">Reference proteome</keyword>
<dbReference type="OrthoDB" id="185373at2759"/>
<dbReference type="GO" id="GO:0009451">
    <property type="term" value="P:RNA modification"/>
    <property type="evidence" value="ECO:0007669"/>
    <property type="project" value="InterPro"/>
</dbReference>
<dbReference type="PANTHER" id="PTHR47926">
    <property type="entry name" value="PENTATRICOPEPTIDE REPEAT-CONTAINING PROTEIN"/>
    <property type="match status" value="1"/>
</dbReference>
<accession>A0A2G5E2S2</accession>
<dbReference type="Pfam" id="PF01535">
    <property type="entry name" value="PPR"/>
    <property type="match status" value="2"/>
</dbReference>
<dbReference type="NCBIfam" id="TIGR00756">
    <property type="entry name" value="PPR"/>
    <property type="match status" value="4"/>
</dbReference>
<organism evidence="4 5">
    <name type="scientific">Aquilegia coerulea</name>
    <name type="common">Rocky mountain columbine</name>
    <dbReference type="NCBI Taxonomy" id="218851"/>
    <lineage>
        <taxon>Eukaryota</taxon>
        <taxon>Viridiplantae</taxon>
        <taxon>Streptophyta</taxon>
        <taxon>Embryophyta</taxon>
        <taxon>Tracheophyta</taxon>
        <taxon>Spermatophyta</taxon>
        <taxon>Magnoliopsida</taxon>
        <taxon>Ranunculales</taxon>
        <taxon>Ranunculaceae</taxon>
        <taxon>Thalictroideae</taxon>
        <taxon>Aquilegia</taxon>
    </lineage>
</organism>
<evidence type="ECO:0008006" key="6">
    <source>
        <dbReference type="Google" id="ProtNLM"/>
    </source>
</evidence>
<feature type="repeat" description="PPR" evidence="3">
    <location>
        <begin position="169"/>
        <end position="203"/>
    </location>
</feature>
<feature type="repeat" description="PPR" evidence="3">
    <location>
        <begin position="138"/>
        <end position="168"/>
    </location>
</feature>
<evidence type="ECO:0000256" key="2">
    <source>
        <dbReference type="ARBA" id="ARBA00061659"/>
    </source>
</evidence>
<name>A0A2G5E2S2_AQUCA</name>
<dbReference type="InterPro" id="IPR011990">
    <property type="entry name" value="TPR-like_helical_dom_sf"/>
</dbReference>
<dbReference type="InParanoid" id="A0A2G5E2S2"/>
<evidence type="ECO:0000256" key="1">
    <source>
        <dbReference type="ARBA" id="ARBA00022737"/>
    </source>
</evidence>